<proteinExistence type="predicted"/>
<dbReference type="AlphaFoldDB" id="Q1N136"/>
<feature type="region of interest" description="Disordered" evidence="1">
    <location>
        <begin position="229"/>
        <end position="304"/>
    </location>
</feature>
<sequence>MMAKNCITFFYLMLFSGILIGCGGGGGGGTESPAPQLNLPDLPTPPVSSLDVSDNYTGFIIAKKPISTDPGSAASEQFSQRLYQIDENNEISEVVLRDADNAAIDLTGNLSFVTEEHVIPLDVMVMNEQYILLSLFSRDFDGNEENDYHNLLISLDNGSVVAAPVGLNTSGNSGRSFLSDPGRDFFPPDNRWNFTSDLYVISVDYDALGMMDTDYNPKYELIDHHNGVPCPGTISNEENSDETTGDEAAEDTTTEEETTEALDSASETDNQTCVDVVPLPEREQETSSEEDSAEEDRQNEGRTPTALYRMALEETSTYELIKVNLDDDRPDLGQFVALSDGTLIYRNADGGDNSYRVVQPDCPTITGRVSTVLIAPKTTLMVAENRQGEEAVFEVSGNAISELFFSCNGNVLRKAYAAFDTTMEGLNLPLNSRSIAPYDYATPYIVNTRCQTIEAFENSGYLNVQTPLPFIPGLPSGDTRGLRKSQFLDGDLYCIGYNEASELTIKRLSPNTNPVSYETLSFDFADWLPNFDTIHMLAGDSVTFTGSSRTNTQLRTVILDTAGNETLITDDLQGLQVLQQIEISPPEP</sequence>
<organism evidence="2 3">
    <name type="scientific">Bermanella marisrubri</name>
    <dbReference type="NCBI Taxonomy" id="207949"/>
    <lineage>
        <taxon>Bacteria</taxon>
        <taxon>Pseudomonadati</taxon>
        <taxon>Pseudomonadota</taxon>
        <taxon>Gammaproteobacteria</taxon>
        <taxon>Oceanospirillales</taxon>
        <taxon>Oceanospirillaceae</taxon>
        <taxon>Bermanella</taxon>
    </lineage>
</organism>
<dbReference type="HOGENOM" id="CLU_463582_0_0_6"/>
<reference evidence="2 3" key="1">
    <citation type="submission" date="2006-03" db="EMBL/GenBank/DDBJ databases">
        <authorList>
            <person name="Pinhassi J."/>
            <person name="Pedros-Alio C."/>
            <person name="Ferriera S."/>
            <person name="Johnson J."/>
            <person name="Kravitz S."/>
            <person name="Halpern A."/>
            <person name="Remington K."/>
            <person name="Beeson K."/>
            <person name="Tran B."/>
            <person name="Rogers Y.-H."/>
            <person name="Friedman R."/>
            <person name="Venter J.C."/>
        </authorList>
    </citation>
    <scope>NUCLEOTIDE SEQUENCE [LARGE SCALE GENOMIC DNA]</scope>
    <source>
        <strain evidence="2 3">RED65</strain>
    </source>
</reference>
<keyword evidence="3" id="KW-1185">Reference proteome</keyword>
<comment type="caution">
    <text evidence="2">The sequence shown here is derived from an EMBL/GenBank/DDBJ whole genome shotgun (WGS) entry which is preliminary data.</text>
</comment>
<dbReference type="Proteomes" id="UP000004263">
    <property type="component" value="Unassembled WGS sequence"/>
</dbReference>
<dbReference type="RefSeq" id="WP_007017479.1">
    <property type="nucleotide sequence ID" value="NZ_CH724113.1"/>
</dbReference>
<dbReference type="PROSITE" id="PS51257">
    <property type="entry name" value="PROKAR_LIPOPROTEIN"/>
    <property type="match status" value="1"/>
</dbReference>
<accession>Q1N136</accession>
<feature type="compositionally biased region" description="Acidic residues" evidence="1">
    <location>
        <begin position="238"/>
        <end position="260"/>
    </location>
</feature>
<protein>
    <recommendedName>
        <fullName evidence="4">Lipoprotein</fullName>
    </recommendedName>
</protein>
<evidence type="ECO:0008006" key="4">
    <source>
        <dbReference type="Google" id="ProtNLM"/>
    </source>
</evidence>
<evidence type="ECO:0000256" key="1">
    <source>
        <dbReference type="SAM" id="MobiDB-lite"/>
    </source>
</evidence>
<evidence type="ECO:0000313" key="2">
    <source>
        <dbReference type="EMBL" id="EAT12015.1"/>
    </source>
</evidence>
<evidence type="ECO:0000313" key="3">
    <source>
        <dbReference type="Proteomes" id="UP000004263"/>
    </source>
</evidence>
<dbReference type="EMBL" id="AAQH01000011">
    <property type="protein sequence ID" value="EAT12015.1"/>
    <property type="molecule type" value="Genomic_DNA"/>
</dbReference>
<gene>
    <name evidence="2" type="ORF">RED65_11760</name>
</gene>
<name>Q1N136_9GAMM</name>
<dbReference type="STRING" id="207949.RED65_11760"/>